<reference evidence="3 4" key="1">
    <citation type="journal article" date="2015" name="Microbiology (Mosc.)">
        <title>Genomics of the Weissella cibaria species with an examination of its metabolic traits.</title>
        <authorList>
            <person name="Lynch K.M."/>
            <person name="Lucid A."/>
            <person name="Arendt E.K."/>
            <person name="Sleator R.D."/>
            <person name="Lucey B."/>
            <person name="Coffey A."/>
        </authorList>
    </citation>
    <scope>NUCLEOTIDE SEQUENCE [LARGE SCALE GENOMIC DNA]</scope>
    <source>
        <strain evidence="3 4">MG1</strain>
    </source>
</reference>
<comment type="caution">
    <text evidence="3">The sequence shown here is derived from an EMBL/GenBank/DDBJ whole genome shotgun (WGS) entry which is preliminary data.</text>
</comment>
<evidence type="ECO:0000256" key="1">
    <source>
        <dbReference type="SAM" id="Coils"/>
    </source>
</evidence>
<proteinExistence type="predicted"/>
<feature type="compositionally biased region" description="Polar residues" evidence="2">
    <location>
        <begin position="82"/>
        <end position="92"/>
    </location>
</feature>
<feature type="region of interest" description="Disordered" evidence="2">
    <location>
        <begin position="62"/>
        <end position="92"/>
    </location>
</feature>
<sequence>MALSNLEKQQERLLKLNEKIKLEKEKIERSLGHEIIKNSNLEYSEFTKDKIAELGKLLGSEISVSDSKSEQNSGDVNDSKSTDLNNQNNSNF</sequence>
<dbReference type="RefSeq" id="WP_043712567.1">
    <property type="nucleotide sequence ID" value="NZ_JWHU01000044.1"/>
</dbReference>
<dbReference type="Proteomes" id="UP000032287">
    <property type="component" value="Unassembled WGS sequence"/>
</dbReference>
<keyword evidence="4" id="KW-1185">Reference proteome</keyword>
<dbReference type="PATRIC" id="fig|137591.25.peg.2329"/>
<dbReference type="AlphaFoldDB" id="A0A0D1LK74"/>
<name>A0A0D1LK74_9LACO</name>
<accession>A0A0D1LK74</accession>
<organism evidence="3 4">
    <name type="scientific">Weissella cibaria</name>
    <dbReference type="NCBI Taxonomy" id="137591"/>
    <lineage>
        <taxon>Bacteria</taxon>
        <taxon>Bacillati</taxon>
        <taxon>Bacillota</taxon>
        <taxon>Bacilli</taxon>
        <taxon>Lactobacillales</taxon>
        <taxon>Lactobacillaceae</taxon>
        <taxon>Weissella</taxon>
    </lineage>
</organism>
<evidence type="ECO:0000256" key="2">
    <source>
        <dbReference type="SAM" id="MobiDB-lite"/>
    </source>
</evidence>
<evidence type="ECO:0000313" key="4">
    <source>
        <dbReference type="Proteomes" id="UP000032287"/>
    </source>
</evidence>
<feature type="coiled-coil region" evidence="1">
    <location>
        <begin position="3"/>
        <end position="30"/>
    </location>
</feature>
<evidence type="ECO:0000313" key="3">
    <source>
        <dbReference type="EMBL" id="KIU18962.1"/>
    </source>
</evidence>
<keyword evidence="1" id="KW-0175">Coiled coil</keyword>
<feature type="compositionally biased region" description="Polar residues" evidence="2">
    <location>
        <begin position="62"/>
        <end position="76"/>
    </location>
</feature>
<gene>
    <name evidence="3" type="ORF">QX99_02373</name>
</gene>
<protein>
    <submittedName>
        <fullName evidence="3">Uncharacterized protein</fullName>
    </submittedName>
</protein>
<dbReference type="EMBL" id="JWHU01000044">
    <property type="protein sequence ID" value="KIU18962.1"/>
    <property type="molecule type" value="Genomic_DNA"/>
</dbReference>